<gene>
    <name evidence="3" type="ORF">FHG66_17410</name>
</gene>
<dbReference type="AlphaFoldDB" id="A0A5C4MRL1"/>
<feature type="transmembrane region" description="Helical" evidence="1">
    <location>
        <begin position="9"/>
        <end position="28"/>
    </location>
</feature>
<feature type="non-terminal residue" evidence="3">
    <location>
        <position position="266"/>
    </location>
</feature>
<sequence>MRLTLRAKLGLSFGAVIITVAISGYAIFQSVGVIQQAQKWNTHTLTVIEKASNLVQSMVDQETGLRGYLLSSATGNPNESFLEPYTQGRETFAEHLAEVAELTSDNPIQQGNLEELEALQTQWTRDVAERAISLTRRGSAEGHDLEVSGAGKQAMDGIRAKTAEMIGIEQALLTERSEAMESAFATAYNAVIASVGGTIVLSLILCVTILIGLSRGLAQAIGLSQRVAGGDLTETAALRGNDEITDLLTSQNEMILKLRAIVTEVS</sequence>
<comment type="caution">
    <text evidence="3">The sequence shown here is derived from an EMBL/GenBank/DDBJ whole genome shotgun (WGS) entry which is preliminary data.</text>
</comment>
<dbReference type="Gene3D" id="6.10.340.10">
    <property type="match status" value="1"/>
</dbReference>
<dbReference type="CDD" id="cd19410">
    <property type="entry name" value="HK9-like_sensor"/>
    <property type="match status" value="1"/>
</dbReference>
<evidence type="ECO:0000256" key="1">
    <source>
        <dbReference type="SAM" id="Phobius"/>
    </source>
</evidence>
<keyword evidence="1" id="KW-1133">Transmembrane helix</keyword>
<dbReference type="RefSeq" id="WP_139078326.1">
    <property type="nucleotide sequence ID" value="NZ_VDFU01000029.1"/>
</dbReference>
<feature type="transmembrane region" description="Helical" evidence="1">
    <location>
        <begin position="190"/>
        <end position="213"/>
    </location>
</feature>
<evidence type="ECO:0000259" key="2">
    <source>
        <dbReference type="PROSITE" id="PS50885"/>
    </source>
</evidence>
<dbReference type="InterPro" id="IPR007891">
    <property type="entry name" value="CHASE3"/>
</dbReference>
<dbReference type="PROSITE" id="PS50885">
    <property type="entry name" value="HAMP"/>
    <property type="match status" value="1"/>
</dbReference>
<keyword evidence="4" id="KW-1185">Reference proteome</keyword>
<name>A0A5C4MRL1_9RHOB</name>
<dbReference type="CDD" id="cd06225">
    <property type="entry name" value="HAMP"/>
    <property type="match status" value="1"/>
</dbReference>
<dbReference type="OrthoDB" id="9814362at2"/>
<accession>A0A5C4MRL1</accession>
<dbReference type="SUPFAM" id="SSF158472">
    <property type="entry name" value="HAMP domain-like"/>
    <property type="match status" value="1"/>
</dbReference>
<keyword evidence="1" id="KW-0472">Membrane</keyword>
<proteinExistence type="predicted"/>
<feature type="domain" description="HAMP" evidence="2">
    <location>
        <begin position="211"/>
        <end position="263"/>
    </location>
</feature>
<dbReference type="GO" id="GO:0016020">
    <property type="term" value="C:membrane"/>
    <property type="evidence" value="ECO:0007669"/>
    <property type="project" value="InterPro"/>
</dbReference>
<keyword evidence="1" id="KW-0812">Transmembrane</keyword>
<evidence type="ECO:0000313" key="3">
    <source>
        <dbReference type="EMBL" id="TNC46975.1"/>
    </source>
</evidence>
<dbReference type="Proteomes" id="UP000305887">
    <property type="component" value="Unassembled WGS sequence"/>
</dbReference>
<dbReference type="EMBL" id="VDFU01000029">
    <property type="protein sequence ID" value="TNC46975.1"/>
    <property type="molecule type" value="Genomic_DNA"/>
</dbReference>
<organism evidence="3 4">
    <name type="scientific">Rubellimicrobium rubrum</name>
    <dbReference type="NCBI Taxonomy" id="2585369"/>
    <lineage>
        <taxon>Bacteria</taxon>
        <taxon>Pseudomonadati</taxon>
        <taxon>Pseudomonadota</taxon>
        <taxon>Alphaproteobacteria</taxon>
        <taxon>Rhodobacterales</taxon>
        <taxon>Roseobacteraceae</taxon>
        <taxon>Rubellimicrobium</taxon>
    </lineage>
</organism>
<reference evidence="3 4" key="1">
    <citation type="submission" date="2019-06" db="EMBL/GenBank/DDBJ databases">
        <title>YIM 131921 draft genome.</title>
        <authorList>
            <person name="Jiang L."/>
        </authorList>
    </citation>
    <scope>NUCLEOTIDE SEQUENCE [LARGE SCALE GENOMIC DNA]</scope>
    <source>
        <strain evidence="3 4">YIM 131921</strain>
    </source>
</reference>
<evidence type="ECO:0000313" key="4">
    <source>
        <dbReference type="Proteomes" id="UP000305887"/>
    </source>
</evidence>
<dbReference type="GO" id="GO:0007165">
    <property type="term" value="P:signal transduction"/>
    <property type="evidence" value="ECO:0007669"/>
    <property type="project" value="InterPro"/>
</dbReference>
<dbReference type="Pfam" id="PF05227">
    <property type="entry name" value="CHASE3"/>
    <property type="match status" value="1"/>
</dbReference>
<protein>
    <submittedName>
        <fullName evidence="3">Methyl-accepting chemotaxis protein</fullName>
    </submittedName>
</protein>
<dbReference type="InterPro" id="IPR003660">
    <property type="entry name" value="HAMP_dom"/>
</dbReference>